<name>L8GQG9_ACACF</name>
<evidence type="ECO:0000313" key="4">
    <source>
        <dbReference type="EMBL" id="ELR15424.1"/>
    </source>
</evidence>
<dbReference type="GeneID" id="14916058"/>
<accession>L8GQG9</accession>
<organism evidence="4 5">
    <name type="scientific">Acanthamoeba castellanii (strain ATCC 30010 / Neff)</name>
    <dbReference type="NCBI Taxonomy" id="1257118"/>
    <lineage>
        <taxon>Eukaryota</taxon>
        <taxon>Amoebozoa</taxon>
        <taxon>Discosea</taxon>
        <taxon>Longamoebia</taxon>
        <taxon>Centramoebida</taxon>
        <taxon>Acanthamoebidae</taxon>
        <taxon>Acanthamoeba</taxon>
    </lineage>
</organism>
<dbReference type="RefSeq" id="XP_004337437.1">
    <property type="nucleotide sequence ID" value="XM_004337389.1"/>
</dbReference>
<keyword evidence="2" id="KW-1133">Transmembrane helix</keyword>
<proteinExistence type="predicted"/>
<keyword evidence="2" id="KW-0472">Membrane</keyword>
<dbReference type="PANTHER" id="PTHR43404:SF2">
    <property type="entry name" value="LIPOPOLYSACCHARIDE CHOLINEPHOSPHOTRANSFERASE LICD"/>
    <property type="match status" value="1"/>
</dbReference>
<sequence>MMSISRRAAGAAPSDLEVAATTGEQQQQLRRPGNPAAASSYTASQLLLPLLHSRSRLWVAGVGLTLVVVVGLYAFYFASFGNQRGTVLEVMQCTHDLFVEHGVTYFLDYGSLLGAIRHKGFIPWDDTNDIDIGVLASETDQIYALGPLLSQVCGYHMIHRSDVALLPGVSAFVIKRGAFRVFHNRVTPIYVDVADYEVKQTSGEGGKEEEEIVLTDSHYPELDFHLPLSRVVPVRECQFEGRVFHCPHDPFYVLTQQFGSDWCIPKQDFKPFMADRHSAGAGASRPSSCVTACAATGNCTLYP</sequence>
<keyword evidence="2" id="KW-0812">Transmembrane</keyword>
<dbReference type="KEGG" id="acan:ACA1_276390"/>
<evidence type="ECO:0000256" key="1">
    <source>
        <dbReference type="SAM" id="MobiDB-lite"/>
    </source>
</evidence>
<evidence type="ECO:0000259" key="3">
    <source>
        <dbReference type="Pfam" id="PF04991"/>
    </source>
</evidence>
<reference evidence="4 5" key="1">
    <citation type="journal article" date="2013" name="Genome Biol.">
        <title>Genome of Acanthamoeba castellanii highlights extensive lateral gene transfer and early evolution of tyrosine kinase signaling.</title>
        <authorList>
            <person name="Clarke M."/>
            <person name="Lohan A.J."/>
            <person name="Liu B."/>
            <person name="Lagkouvardos I."/>
            <person name="Roy S."/>
            <person name="Zafar N."/>
            <person name="Bertelli C."/>
            <person name="Schilde C."/>
            <person name="Kianianmomeni A."/>
            <person name="Burglin T.R."/>
            <person name="Frech C."/>
            <person name="Turcotte B."/>
            <person name="Kopec K.O."/>
            <person name="Synnott J.M."/>
            <person name="Choo C."/>
            <person name="Paponov I."/>
            <person name="Finkler A."/>
            <person name="Soon Heng Tan C."/>
            <person name="Hutchins A.P."/>
            <person name="Weinmeier T."/>
            <person name="Rattei T."/>
            <person name="Chu J.S."/>
            <person name="Gimenez G."/>
            <person name="Irimia M."/>
            <person name="Rigden D.J."/>
            <person name="Fitzpatrick D.A."/>
            <person name="Lorenzo-Morales J."/>
            <person name="Bateman A."/>
            <person name="Chiu C.H."/>
            <person name="Tang P."/>
            <person name="Hegemann P."/>
            <person name="Fromm H."/>
            <person name="Raoult D."/>
            <person name="Greub G."/>
            <person name="Miranda-Saavedra D."/>
            <person name="Chen N."/>
            <person name="Nash P."/>
            <person name="Ginger M.L."/>
            <person name="Horn M."/>
            <person name="Schaap P."/>
            <person name="Caler L."/>
            <person name="Loftus B."/>
        </authorList>
    </citation>
    <scope>NUCLEOTIDE SEQUENCE [LARGE SCALE GENOMIC DNA]</scope>
    <source>
        <strain evidence="4 5">Neff</strain>
    </source>
</reference>
<dbReference type="Pfam" id="PF04991">
    <property type="entry name" value="LicD"/>
    <property type="match status" value="1"/>
</dbReference>
<dbReference type="VEuPathDB" id="AmoebaDB:ACA1_276390"/>
<gene>
    <name evidence="4" type="ORF">ACA1_276390</name>
</gene>
<dbReference type="OrthoDB" id="161703at2759"/>
<evidence type="ECO:0000256" key="2">
    <source>
        <dbReference type="SAM" id="Phobius"/>
    </source>
</evidence>
<evidence type="ECO:0000313" key="5">
    <source>
        <dbReference type="Proteomes" id="UP000011083"/>
    </source>
</evidence>
<feature type="domain" description="LicD/FKTN/FKRP nucleotidyltransferase" evidence="3">
    <location>
        <begin position="100"/>
        <end position="136"/>
    </location>
</feature>
<protein>
    <recommendedName>
        <fullName evidence="3">LicD/FKTN/FKRP nucleotidyltransferase domain-containing protein</fullName>
    </recommendedName>
</protein>
<feature type="region of interest" description="Disordered" evidence="1">
    <location>
        <begin position="1"/>
        <end position="37"/>
    </location>
</feature>
<dbReference type="AlphaFoldDB" id="L8GQG9"/>
<dbReference type="InterPro" id="IPR007074">
    <property type="entry name" value="LicD/FKTN/FKRP_NTP_transf"/>
</dbReference>
<dbReference type="Proteomes" id="UP000011083">
    <property type="component" value="Unassembled WGS sequence"/>
</dbReference>
<dbReference type="EMBL" id="KB008032">
    <property type="protein sequence ID" value="ELR15424.1"/>
    <property type="molecule type" value="Genomic_DNA"/>
</dbReference>
<dbReference type="PANTHER" id="PTHR43404">
    <property type="entry name" value="LIPOPOLYSACCHARIDE CHOLINEPHOSPHOTRANSFERASE LICD"/>
    <property type="match status" value="1"/>
</dbReference>
<keyword evidence="5" id="KW-1185">Reference proteome</keyword>
<dbReference type="GO" id="GO:0009100">
    <property type="term" value="P:glycoprotein metabolic process"/>
    <property type="evidence" value="ECO:0007669"/>
    <property type="project" value="UniProtKB-ARBA"/>
</dbReference>
<dbReference type="InterPro" id="IPR052942">
    <property type="entry name" value="LPS_cholinephosphotransferase"/>
</dbReference>
<feature type="transmembrane region" description="Helical" evidence="2">
    <location>
        <begin position="57"/>
        <end position="78"/>
    </location>
</feature>